<dbReference type="NCBIfam" id="TIGR00492">
    <property type="entry name" value="alr"/>
    <property type="match status" value="1"/>
</dbReference>
<dbReference type="EC" id="5.1.1.1" evidence="4"/>
<dbReference type="InterPro" id="IPR011079">
    <property type="entry name" value="Ala_racemase_C"/>
</dbReference>
<dbReference type="InterPro" id="IPR009006">
    <property type="entry name" value="Ala_racemase/Decarboxylase_C"/>
</dbReference>
<dbReference type="InterPro" id="IPR029066">
    <property type="entry name" value="PLP-binding_barrel"/>
</dbReference>
<dbReference type="HAMAP" id="MF_01201">
    <property type="entry name" value="Ala_racemase"/>
    <property type="match status" value="1"/>
</dbReference>
<gene>
    <name evidence="6" type="primary">alr</name>
    <name evidence="6" type="ORF">EYC98_09335</name>
</gene>
<dbReference type="InterPro" id="IPR001608">
    <property type="entry name" value="Ala_racemase_N"/>
</dbReference>
<dbReference type="Pfam" id="PF01168">
    <property type="entry name" value="Ala_racemase_N"/>
    <property type="match status" value="1"/>
</dbReference>
<feature type="domain" description="Alanine racemase C-terminal" evidence="5">
    <location>
        <begin position="235"/>
        <end position="359"/>
    </location>
</feature>
<evidence type="ECO:0000313" key="7">
    <source>
        <dbReference type="Proteomes" id="UP001143362"/>
    </source>
</evidence>
<dbReference type="GO" id="GO:0008784">
    <property type="term" value="F:alanine racemase activity"/>
    <property type="evidence" value="ECO:0007669"/>
    <property type="project" value="UniProtKB-EC"/>
</dbReference>
<dbReference type="Gene3D" id="3.20.20.10">
    <property type="entry name" value="Alanine racemase"/>
    <property type="match status" value="1"/>
</dbReference>
<comment type="pathway">
    <text evidence="4">Amino-acid biosynthesis; D-alanine biosynthesis; D-alanine from L-alanine: step 1/1.</text>
</comment>
<evidence type="ECO:0000256" key="2">
    <source>
        <dbReference type="ARBA" id="ARBA00022898"/>
    </source>
</evidence>
<organism evidence="6 7">
    <name type="scientific">Candidatus Litorirhabdus singularis</name>
    <dbReference type="NCBI Taxonomy" id="2518993"/>
    <lineage>
        <taxon>Bacteria</taxon>
        <taxon>Pseudomonadati</taxon>
        <taxon>Pseudomonadota</taxon>
        <taxon>Gammaproteobacteria</taxon>
        <taxon>Cellvibrionales</taxon>
        <taxon>Halieaceae</taxon>
        <taxon>Candidatus Litorirhabdus</taxon>
    </lineage>
</organism>
<keyword evidence="7" id="KW-1185">Reference proteome</keyword>
<dbReference type="Pfam" id="PF00842">
    <property type="entry name" value="Ala_racemase_C"/>
    <property type="match status" value="1"/>
</dbReference>
<dbReference type="Gene3D" id="2.40.37.10">
    <property type="entry name" value="Lyase, Ornithine Decarboxylase, Chain A, domain 1"/>
    <property type="match status" value="1"/>
</dbReference>
<dbReference type="Proteomes" id="UP001143362">
    <property type="component" value="Unassembled WGS sequence"/>
</dbReference>
<dbReference type="EMBL" id="SHNN01000002">
    <property type="protein sequence ID" value="MCX2981065.1"/>
    <property type="molecule type" value="Genomic_DNA"/>
</dbReference>
<dbReference type="SUPFAM" id="SSF51419">
    <property type="entry name" value="PLP-binding barrel"/>
    <property type="match status" value="1"/>
</dbReference>
<dbReference type="SMART" id="SM01005">
    <property type="entry name" value="Ala_racemase_C"/>
    <property type="match status" value="1"/>
</dbReference>
<evidence type="ECO:0000256" key="4">
    <source>
        <dbReference type="HAMAP-Rule" id="MF_01201"/>
    </source>
</evidence>
<evidence type="ECO:0000256" key="1">
    <source>
        <dbReference type="ARBA" id="ARBA00001933"/>
    </source>
</evidence>
<comment type="similarity">
    <text evidence="4">Belongs to the alanine racemase family.</text>
</comment>
<feature type="modified residue" description="N6-(pyridoxal phosphate)lysine" evidence="4">
    <location>
        <position position="35"/>
    </location>
</feature>
<comment type="function">
    <text evidence="4">Catalyzes the interconversion of L-alanine and D-alanine. May also act on other amino acids.</text>
</comment>
<dbReference type="PANTHER" id="PTHR30511">
    <property type="entry name" value="ALANINE RACEMASE"/>
    <property type="match status" value="1"/>
</dbReference>
<feature type="binding site" evidence="4">
    <location>
        <position position="131"/>
    </location>
    <ligand>
        <name>substrate</name>
    </ligand>
</feature>
<evidence type="ECO:0000259" key="5">
    <source>
        <dbReference type="SMART" id="SM01005"/>
    </source>
</evidence>
<keyword evidence="2 4" id="KW-0663">Pyridoxal phosphate</keyword>
<dbReference type="InterPro" id="IPR000821">
    <property type="entry name" value="Ala_racemase"/>
</dbReference>
<dbReference type="CDD" id="cd06827">
    <property type="entry name" value="PLPDE_III_AR_proteobact"/>
    <property type="match status" value="1"/>
</dbReference>
<dbReference type="PANTHER" id="PTHR30511:SF0">
    <property type="entry name" value="ALANINE RACEMASE, CATABOLIC-RELATED"/>
    <property type="match status" value="1"/>
</dbReference>
<accession>A0ABT3TGX7</accession>
<comment type="cofactor">
    <cofactor evidence="1 4">
        <name>pyridoxal 5'-phosphate</name>
        <dbReference type="ChEBI" id="CHEBI:597326"/>
    </cofactor>
</comment>
<evidence type="ECO:0000256" key="3">
    <source>
        <dbReference type="ARBA" id="ARBA00023235"/>
    </source>
</evidence>
<proteinExistence type="inferred from homology"/>
<dbReference type="SUPFAM" id="SSF50621">
    <property type="entry name" value="Alanine racemase C-terminal domain-like"/>
    <property type="match status" value="1"/>
</dbReference>
<comment type="catalytic activity">
    <reaction evidence="4">
        <text>L-alanine = D-alanine</text>
        <dbReference type="Rhea" id="RHEA:20249"/>
        <dbReference type="ChEBI" id="CHEBI:57416"/>
        <dbReference type="ChEBI" id="CHEBI:57972"/>
        <dbReference type="EC" id="5.1.1.1"/>
    </reaction>
</comment>
<protein>
    <recommendedName>
        <fullName evidence="4">Alanine racemase</fullName>
        <ecNumber evidence="4">5.1.1.1</ecNumber>
    </recommendedName>
</protein>
<name>A0ABT3TGX7_9GAMM</name>
<feature type="binding site" evidence="4">
    <location>
        <position position="304"/>
    </location>
    <ligand>
        <name>substrate</name>
    </ligand>
</feature>
<comment type="caution">
    <text evidence="6">The sequence shown here is derived from an EMBL/GenBank/DDBJ whole genome shotgun (WGS) entry which is preliminary data.</text>
</comment>
<sequence>MSRPTRAIIDLTALRHNYELAQQLTGGGLAMPIVKANAYGHGAILVASQLDTMAPAFGVACIEEAMELRAAGINSPILLLEGFFSEDELQLAAQHNFWLMVQNRNQLAALATVKPATPLTVWLKLDTGMHRLGFDPAQAARLHAELQSMPAVADNIVIATHFACADDLDNTFTDQQIAQFQRHTQALNTLSSLANSPALLGWPQARSDWNRPGFMLYGQSPFSHDHPLASRLKPVMTFRSEVMALREIVAGDSVGYANSWTAQRNSRIATVPVGYGDGYPRHAANSTPVLINGQRARLVGRVSMDLITVDVTDLGPVAIGDEVILWGKDLSANEVASYADTIGYEILTRLHNRVPRVIATSQAPVPS</sequence>
<reference evidence="6" key="1">
    <citation type="submission" date="2019-02" db="EMBL/GenBank/DDBJ databases">
        <authorList>
            <person name="Li S.-H."/>
        </authorList>
    </citation>
    <scope>NUCLEOTIDE SEQUENCE</scope>
    <source>
        <strain evidence="6">IMCC14734</strain>
    </source>
</reference>
<dbReference type="RefSeq" id="WP_279245080.1">
    <property type="nucleotide sequence ID" value="NZ_SHNN01000002.1"/>
</dbReference>
<feature type="active site" description="Proton acceptor; specific for D-alanine" evidence="4">
    <location>
        <position position="35"/>
    </location>
</feature>
<dbReference type="PRINTS" id="PR00992">
    <property type="entry name" value="ALARACEMASE"/>
</dbReference>
<keyword evidence="3 4" id="KW-0413">Isomerase</keyword>
<evidence type="ECO:0000313" key="6">
    <source>
        <dbReference type="EMBL" id="MCX2981065.1"/>
    </source>
</evidence>
<feature type="active site" description="Proton acceptor; specific for L-alanine" evidence="4">
    <location>
        <position position="256"/>
    </location>
</feature>